<evidence type="ECO:0000256" key="1">
    <source>
        <dbReference type="SAM" id="MobiDB-lite"/>
    </source>
</evidence>
<dbReference type="Proteomes" id="UP001151529">
    <property type="component" value="Chromosome 13"/>
</dbReference>
<sequence>MFTFLDCPGIVERTDGCAVGDEPRSVLILFDLMYTETARCSGNISDLDVLKSNQPSSSLTVSSNFEPRKSRSSSSFVTSTSSSMVFRPDVIFVLLRKTYKESDLGTVCRMVSRILHKLIEPVAVPETSTTASDVTSVMDETSKSELSNPVPLLDYSSLFGEEFQIPHDHWDSSILSVLDIGVVEEGILHVLYACASQPLLCRKLAESTSEFWSALPLVQALLPALRPSVSSLGDNFDDNFSPWKQTFVQQALSQIVATSSSTLYHPLLHACAGYLSSFSPSHAKAACILIDLCSSVLAPWMAQVIAKVDLAIELLEDLLGTIQGARHSLAQARAALKYIVLALSGHMDDILGKYKEVKHRILFLSEMLEPFIDPAIYAPKSTIAFGDCKSLLFFLLWNLNEGVDQLPLGVKMDIFEDLSLFLAPQELQTIVLTNVSSGPNKHILDSNHKDANSELNHVINKKIADQLPNGLVVWLWTYTQRMRLLLKVMMLLSMLCFWQQNAMSIPFL</sequence>
<dbReference type="PANTHER" id="PTHR35833:SF1">
    <property type="entry name" value="GALACTOSE-BINDING DOMAIN-CONTAINING PROTEIN"/>
    <property type="match status" value="1"/>
</dbReference>
<dbReference type="AlphaFoldDB" id="A0A9Q0PT25"/>
<dbReference type="EMBL" id="JAPFFL010000011">
    <property type="protein sequence ID" value="KAJ6693823.1"/>
    <property type="molecule type" value="Genomic_DNA"/>
</dbReference>
<organism evidence="2 3">
    <name type="scientific">Salix viminalis</name>
    <name type="common">Common osier</name>
    <name type="synonym">Basket willow</name>
    <dbReference type="NCBI Taxonomy" id="40686"/>
    <lineage>
        <taxon>Eukaryota</taxon>
        <taxon>Viridiplantae</taxon>
        <taxon>Streptophyta</taxon>
        <taxon>Embryophyta</taxon>
        <taxon>Tracheophyta</taxon>
        <taxon>Spermatophyta</taxon>
        <taxon>Magnoliopsida</taxon>
        <taxon>eudicotyledons</taxon>
        <taxon>Gunneridae</taxon>
        <taxon>Pentapetalae</taxon>
        <taxon>rosids</taxon>
        <taxon>fabids</taxon>
        <taxon>Malpighiales</taxon>
        <taxon>Salicaceae</taxon>
        <taxon>Saliceae</taxon>
        <taxon>Salix</taxon>
    </lineage>
</organism>
<dbReference type="PANTHER" id="PTHR35833">
    <property type="entry name" value="GALACTOSE-BINDING DOMAIN-LIKE, ARMADILLO-TYPE FOLD PROTEIN-RELATED"/>
    <property type="match status" value="1"/>
</dbReference>
<gene>
    <name evidence="2" type="ORF">OIU85_004591</name>
</gene>
<accession>A0A9Q0PT25</accession>
<name>A0A9Q0PT25_SALVM</name>
<dbReference type="OrthoDB" id="1741809at2759"/>
<evidence type="ECO:0000313" key="2">
    <source>
        <dbReference type="EMBL" id="KAJ6693823.1"/>
    </source>
</evidence>
<reference evidence="2" key="2">
    <citation type="journal article" date="2023" name="Int. J. Mol. Sci.">
        <title>De Novo Assembly and Annotation of 11 Diverse Shrub Willow (Salix) Genomes Reveals Novel Gene Organization in Sex-Linked Regions.</title>
        <authorList>
            <person name="Hyden B."/>
            <person name="Feng K."/>
            <person name="Yates T.B."/>
            <person name="Jawdy S."/>
            <person name="Cereghino C."/>
            <person name="Smart L.B."/>
            <person name="Muchero W."/>
        </authorList>
    </citation>
    <scope>NUCLEOTIDE SEQUENCE [LARGE SCALE GENOMIC DNA]</scope>
    <source>
        <tissue evidence="2">Shoot tip</tissue>
    </source>
</reference>
<feature type="compositionally biased region" description="Polar residues" evidence="1">
    <location>
        <begin position="54"/>
        <end position="65"/>
    </location>
</feature>
<feature type="region of interest" description="Disordered" evidence="1">
    <location>
        <begin position="54"/>
        <end position="76"/>
    </location>
</feature>
<keyword evidence="3" id="KW-1185">Reference proteome</keyword>
<reference evidence="2" key="1">
    <citation type="submission" date="2022-11" db="EMBL/GenBank/DDBJ databases">
        <authorList>
            <person name="Hyden B.L."/>
            <person name="Feng K."/>
            <person name="Yates T."/>
            <person name="Jawdy S."/>
            <person name="Smart L.B."/>
            <person name="Muchero W."/>
        </authorList>
    </citation>
    <scope>NUCLEOTIDE SEQUENCE</scope>
    <source>
        <tissue evidence="2">Shoot tip</tissue>
    </source>
</reference>
<evidence type="ECO:0000313" key="3">
    <source>
        <dbReference type="Proteomes" id="UP001151529"/>
    </source>
</evidence>
<proteinExistence type="predicted"/>
<comment type="caution">
    <text evidence="2">The sequence shown here is derived from an EMBL/GenBank/DDBJ whole genome shotgun (WGS) entry which is preliminary data.</text>
</comment>
<protein>
    <submittedName>
        <fullName evidence="2">Uncharacterized protein</fullName>
    </submittedName>
</protein>